<evidence type="ECO:0000313" key="7">
    <source>
        <dbReference type="Proteomes" id="UP000594015"/>
    </source>
</evidence>
<keyword evidence="4" id="KW-0802">TPR repeat</keyword>
<dbReference type="Pfam" id="PF13844">
    <property type="entry name" value="Glyco_transf_41"/>
    <property type="match status" value="1"/>
</dbReference>
<dbReference type="PANTHER" id="PTHR44366:SF1">
    <property type="entry name" value="UDP-N-ACETYLGLUCOSAMINE--PEPTIDE N-ACETYLGLUCOSAMINYLTRANSFERASE 110 KDA SUBUNIT"/>
    <property type="match status" value="1"/>
</dbReference>
<dbReference type="Gene3D" id="3.30.720.150">
    <property type="match status" value="1"/>
</dbReference>
<dbReference type="InterPro" id="IPR029489">
    <property type="entry name" value="OGT/SEC/SPY_C"/>
</dbReference>
<dbReference type="EMBL" id="CP030050">
    <property type="protein sequence ID" value="QOZ69781.1"/>
    <property type="molecule type" value="Genomic_DNA"/>
</dbReference>
<dbReference type="GO" id="GO:0097363">
    <property type="term" value="F:protein O-acetylglucosaminyltransferase activity"/>
    <property type="evidence" value="ECO:0007669"/>
    <property type="project" value="TreeGrafter"/>
</dbReference>
<keyword evidence="2" id="KW-0808">Transferase</keyword>
<evidence type="ECO:0000256" key="4">
    <source>
        <dbReference type="ARBA" id="ARBA00022803"/>
    </source>
</evidence>
<keyword evidence="3" id="KW-0677">Repeat</keyword>
<dbReference type="PANTHER" id="PTHR44366">
    <property type="entry name" value="UDP-N-ACETYLGLUCOSAMINE--PEPTIDE N-ACETYLGLUCOSAMINYLTRANSFERASE 110 KDA SUBUNIT"/>
    <property type="match status" value="1"/>
</dbReference>
<proteinExistence type="predicted"/>
<dbReference type="AlphaFoldDB" id="A0AAE7NSR9"/>
<dbReference type="GO" id="GO:0006493">
    <property type="term" value="P:protein O-linked glycosylation"/>
    <property type="evidence" value="ECO:0007669"/>
    <property type="project" value="InterPro"/>
</dbReference>
<evidence type="ECO:0000256" key="2">
    <source>
        <dbReference type="ARBA" id="ARBA00022679"/>
    </source>
</evidence>
<dbReference type="Gene3D" id="3.40.50.11380">
    <property type="match status" value="1"/>
</dbReference>
<dbReference type="KEGG" id="barh:WN72_28270"/>
<protein>
    <recommendedName>
        <fullName evidence="5">O-GlcNAc transferase C-terminal domain-containing protein</fullName>
    </recommendedName>
</protein>
<sequence>MPRDVRGQAVDQITCDRADHGLRLEWTVFCGFNNAYKINPSVFGSWMNILKRVDQSVLWLSDMAENAKSNLRKEAGRRGIDPDRLVFARRLPSSSEHLARHRLADLFLDTLPYNAHTTASDALWAGPPVLTQIGNGFAGRVAASLLDAAGLPELITRTREDYEALAIELALDKQRLQLIRDRLRENRAKTSLFDAALYTKHLEASYEAMYQRHQAGLPPEPIEIQALG</sequence>
<comment type="pathway">
    <text evidence="1">Protein modification; protein glycosylation.</text>
</comment>
<evidence type="ECO:0000256" key="3">
    <source>
        <dbReference type="ARBA" id="ARBA00022737"/>
    </source>
</evidence>
<accession>A0AAE7NSR9</accession>
<feature type="domain" description="O-GlcNAc transferase C-terminal" evidence="5">
    <location>
        <begin position="13"/>
        <end position="202"/>
    </location>
</feature>
<name>A0AAE7NSR9_9BRAD</name>
<evidence type="ECO:0000259" key="5">
    <source>
        <dbReference type="Pfam" id="PF13844"/>
    </source>
</evidence>
<reference evidence="6 7" key="1">
    <citation type="submission" date="2018-06" db="EMBL/GenBank/DDBJ databases">
        <title>Comparative genomics of Bradyrhizobium nodulating Arachidis hypogaea.</title>
        <authorList>
            <person name="Li Y."/>
        </authorList>
    </citation>
    <scope>NUCLEOTIDE SEQUENCE [LARGE SCALE GENOMIC DNA]</scope>
    <source>
        <strain evidence="6 7">CCBAU 051107</strain>
    </source>
</reference>
<organism evidence="6 7">
    <name type="scientific">Bradyrhizobium arachidis</name>
    <dbReference type="NCBI Taxonomy" id="858423"/>
    <lineage>
        <taxon>Bacteria</taxon>
        <taxon>Pseudomonadati</taxon>
        <taxon>Pseudomonadota</taxon>
        <taxon>Alphaproteobacteria</taxon>
        <taxon>Hyphomicrobiales</taxon>
        <taxon>Nitrobacteraceae</taxon>
        <taxon>Bradyrhizobium</taxon>
    </lineage>
</organism>
<dbReference type="Proteomes" id="UP000594015">
    <property type="component" value="Chromosome"/>
</dbReference>
<dbReference type="InterPro" id="IPR037919">
    <property type="entry name" value="OGT"/>
</dbReference>
<evidence type="ECO:0000313" key="6">
    <source>
        <dbReference type="EMBL" id="QOZ69781.1"/>
    </source>
</evidence>
<evidence type="ECO:0000256" key="1">
    <source>
        <dbReference type="ARBA" id="ARBA00004922"/>
    </source>
</evidence>
<dbReference type="Gene3D" id="3.40.50.2000">
    <property type="entry name" value="Glycogen Phosphorylase B"/>
    <property type="match status" value="1"/>
</dbReference>
<gene>
    <name evidence="6" type="ORF">WN72_28270</name>
</gene>